<keyword evidence="1" id="KW-0472">Membrane</keyword>
<evidence type="ECO:0000256" key="1">
    <source>
        <dbReference type="SAM" id="Phobius"/>
    </source>
</evidence>
<keyword evidence="3" id="KW-1185">Reference proteome</keyword>
<proteinExistence type="predicted"/>
<dbReference type="Proteomes" id="UP001460270">
    <property type="component" value="Unassembled WGS sequence"/>
</dbReference>
<keyword evidence="1" id="KW-0812">Transmembrane</keyword>
<organism evidence="2 3">
    <name type="scientific">Mugilogobius chulae</name>
    <name type="common">yellowstripe goby</name>
    <dbReference type="NCBI Taxonomy" id="88201"/>
    <lineage>
        <taxon>Eukaryota</taxon>
        <taxon>Metazoa</taxon>
        <taxon>Chordata</taxon>
        <taxon>Craniata</taxon>
        <taxon>Vertebrata</taxon>
        <taxon>Euteleostomi</taxon>
        <taxon>Actinopterygii</taxon>
        <taxon>Neopterygii</taxon>
        <taxon>Teleostei</taxon>
        <taxon>Neoteleostei</taxon>
        <taxon>Acanthomorphata</taxon>
        <taxon>Gobiaria</taxon>
        <taxon>Gobiiformes</taxon>
        <taxon>Gobioidei</taxon>
        <taxon>Gobiidae</taxon>
        <taxon>Gobionellinae</taxon>
        <taxon>Mugilogobius</taxon>
    </lineage>
</organism>
<gene>
    <name evidence="2" type="ORF">WMY93_022834</name>
</gene>
<protein>
    <submittedName>
        <fullName evidence="2">Uncharacterized protein</fullName>
    </submittedName>
</protein>
<accession>A0AAW0NI49</accession>
<reference evidence="3" key="1">
    <citation type="submission" date="2024-04" db="EMBL/GenBank/DDBJ databases">
        <title>Salinicola lusitanus LLJ914,a marine bacterium isolated from the Okinawa Trough.</title>
        <authorList>
            <person name="Li J."/>
        </authorList>
    </citation>
    <scope>NUCLEOTIDE SEQUENCE [LARGE SCALE GENOMIC DNA]</scope>
</reference>
<feature type="transmembrane region" description="Helical" evidence="1">
    <location>
        <begin position="21"/>
        <end position="42"/>
    </location>
</feature>
<sequence>MVEKLADLQLRRRLRGARGRLVVVVVVVVVVAIVVVVIVVAYDGASVMSGHLNGVQARFREKTFGGIVCALLCGRTKSCALPYM</sequence>
<name>A0AAW0NI49_9GOBI</name>
<comment type="caution">
    <text evidence="2">The sequence shown here is derived from an EMBL/GenBank/DDBJ whole genome shotgun (WGS) entry which is preliminary data.</text>
</comment>
<evidence type="ECO:0000313" key="2">
    <source>
        <dbReference type="EMBL" id="KAK7893682.1"/>
    </source>
</evidence>
<dbReference type="EMBL" id="JBBPFD010000016">
    <property type="protein sequence ID" value="KAK7893682.1"/>
    <property type="molecule type" value="Genomic_DNA"/>
</dbReference>
<evidence type="ECO:0000313" key="3">
    <source>
        <dbReference type="Proteomes" id="UP001460270"/>
    </source>
</evidence>
<dbReference type="AlphaFoldDB" id="A0AAW0NI49"/>
<keyword evidence="1" id="KW-1133">Transmembrane helix</keyword>